<evidence type="ECO:0000313" key="4">
    <source>
        <dbReference type="Proteomes" id="UP000712281"/>
    </source>
</evidence>
<reference evidence="3" key="1">
    <citation type="submission" date="2019-12" db="EMBL/GenBank/DDBJ databases">
        <title>Genome sequencing and annotation of Brassica cretica.</title>
        <authorList>
            <person name="Studholme D.J."/>
            <person name="Sarris P.F."/>
        </authorList>
    </citation>
    <scope>NUCLEOTIDE SEQUENCE</scope>
    <source>
        <strain evidence="3">PFS-001/15</strain>
        <strain evidence="2">PFS-102/07</strain>
        <tissue evidence="3">Leaf</tissue>
    </source>
</reference>
<evidence type="ECO:0000313" key="3">
    <source>
        <dbReference type="EMBL" id="KAF2599532.1"/>
    </source>
</evidence>
<dbReference type="AlphaFoldDB" id="A0A8S9L026"/>
<dbReference type="EMBL" id="QGKY02001925">
    <property type="protein sequence ID" value="KAF2547502.1"/>
    <property type="molecule type" value="Genomic_DNA"/>
</dbReference>
<name>A0A8S9L026_BRACR</name>
<accession>A0A8S9L026</accession>
<gene>
    <name evidence="3" type="ORF">F2Q68_00007605</name>
    <name evidence="2" type="ORF">F2Q70_00020435</name>
</gene>
<sequence length="132" mass="15051">MGVYVSKKKGGKFCHVDREDSFDSGKPVTLRKAVKSSVFICSSLIQSRFIFSLRRRPNWPTSPRWCTSTRKSSSHSISDEGDWEETVPPGTKVFLSWLLPTPKSLSQSKQWNRYEAPIPLTDTKLCLIMQDP</sequence>
<dbReference type="Proteomes" id="UP000712281">
    <property type="component" value="Unassembled WGS sequence"/>
</dbReference>
<evidence type="ECO:0000256" key="1">
    <source>
        <dbReference type="SAM" id="MobiDB-lite"/>
    </source>
</evidence>
<dbReference type="EMBL" id="QGKW02000717">
    <property type="protein sequence ID" value="KAF2599532.1"/>
    <property type="molecule type" value="Genomic_DNA"/>
</dbReference>
<comment type="caution">
    <text evidence="3">The sequence shown here is derived from an EMBL/GenBank/DDBJ whole genome shotgun (WGS) entry which is preliminary data.</text>
</comment>
<proteinExistence type="predicted"/>
<evidence type="ECO:0000313" key="2">
    <source>
        <dbReference type="EMBL" id="KAF2547502.1"/>
    </source>
</evidence>
<feature type="region of interest" description="Disordered" evidence="1">
    <location>
        <begin position="62"/>
        <end position="85"/>
    </location>
</feature>
<organism evidence="3 4">
    <name type="scientific">Brassica cretica</name>
    <name type="common">Mustard</name>
    <dbReference type="NCBI Taxonomy" id="69181"/>
    <lineage>
        <taxon>Eukaryota</taxon>
        <taxon>Viridiplantae</taxon>
        <taxon>Streptophyta</taxon>
        <taxon>Embryophyta</taxon>
        <taxon>Tracheophyta</taxon>
        <taxon>Spermatophyta</taxon>
        <taxon>Magnoliopsida</taxon>
        <taxon>eudicotyledons</taxon>
        <taxon>Gunneridae</taxon>
        <taxon>Pentapetalae</taxon>
        <taxon>rosids</taxon>
        <taxon>malvids</taxon>
        <taxon>Brassicales</taxon>
        <taxon>Brassicaceae</taxon>
        <taxon>Brassiceae</taxon>
        <taxon>Brassica</taxon>
    </lineage>
</organism>
<protein>
    <submittedName>
        <fullName evidence="3">Uncharacterized protein</fullName>
    </submittedName>
</protein>